<accession>A0AAV4X4X8</accession>
<feature type="domain" description="CRAL-TRIO" evidence="1">
    <location>
        <begin position="76"/>
        <end position="251"/>
    </location>
</feature>
<dbReference type="AlphaFoldDB" id="A0AAV4X4X8"/>
<keyword evidence="4" id="KW-1185">Reference proteome</keyword>
<dbReference type="InterPro" id="IPR036865">
    <property type="entry name" value="CRAL-TRIO_dom_sf"/>
</dbReference>
<organism evidence="3 4">
    <name type="scientific">Caerostris darwini</name>
    <dbReference type="NCBI Taxonomy" id="1538125"/>
    <lineage>
        <taxon>Eukaryota</taxon>
        <taxon>Metazoa</taxon>
        <taxon>Ecdysozoa</taxon>
        <taxon>Arthropoda</taxon>
        <taxon>Chelicerata</taxon>
        <taxon>Arachnida</taxon>
        <taxon>Araneae</taxon>
        <taxon>Araneomorphae</taxon>
        <taxon>Entelegynae</taxon>
        <taxon>Araneoidea</taxon>
        <taxon>Araneidae</taxon>
        <taxon>Caerostris</taxon>
    </lineage>
</organism>
<sequence>MASLLDVTPEEQHVIDELKRRTINDVSPKMLEDESLFYRFSKARDYKLADAEAMLRGHIAFRKSLDMDNIFTNYTPPEVIVKHIPTSVLGFDKEGCIVRYTDCGQTDLLGLWKCVTKKDLLKYFCLIVERIIQTMREQSKKHGKMLTKSVEIFDFQKFKLSTATHYKTILYFTHYLKIYTDNYPELLKYALVINTPLYFGHCWSMFKTVIPAVVIQKIRFDDKGVQLKQLLEDIDADVLPAFLGGTRTDPDGDPLCKTIILYGEPVPEYYFRDNCMKRLSIAPDVKKITLSAGYEKEIIYEVEKKSSLLEWEFQTKKKDIEFALYFKEAEGSMPEELVPKAKIDTSLEPEKGLFRCEKQGIYIIVFDNTNSYFTPKEIYYRTRLLSPAEVELQ</sequence>
<evidence type="ECO:0000259" key="2">
    <source>
        <dbReference type="PROSITE" id="PS50866"/>
    </source>
</evidence>
<dbReference type="Proteomes" id="UP001054837">
    <property type="component" value="Unassembled WGS sequence"/>
</dbReference>
<dbReference type="SUPFAM" id="SSF101576">
    <property type="entry name" value="Supernatant protein factor (SPF), C-terminal domain"/>
    <property type="match status" value="1"/>
</dbReference>
<dbReference type="EMBL" id="BPLQ01015677">
    <property type="protein sequence ID" value="GIY89633.1"/>
    <property type="molecule type" value="Genomic_DNA"/>
</dbReference>
<dbReference type="InterPro" id="IPR051064">
    <property type="entry name" value="SEC14/CRAL-TRIO_domain"/>
</dbReference>
<evidence type="ECO:0000259" key="1">
    <source>
        <dbReference type="PROSITE" id="PS50191"/>
    </source>
</evidence>
<dbReference type="PROSITE" id="PS50866">
    <property type="entry name" value="GOLD"/>
    <property type="match status" value="1"/>
</dbReference>
<dbReference type="GO" id="GO:0005737">
    <property type="term" value="C:cytoplasm"/>
    <property type="evidence" value="ECO:0007669"/>
    <property type="project" value="TreeGrafter"/>
</dbReference>
<protein>
    <submittedName>
        <fullName evidence="3">SEC14-like protein 2</fullName>
    </submittedName>
</protein>
<evidence type="ECO:0000313" key="3">
    <source>
        <dbReference type="EMBL" id="GIY89633.1"/>
    </source>
</evidence>
<dbReference type="Pfam" id="PF00650">
    <property type="entry name" value="CRAL_TRIO"/>
    <property type="match status" value="1"/>
</dbReference>
<name>A0AAV4X4X8_9ARAC</name>
<dbReference type="Gene3D" id="3.40.525.10">
    <property type="entry name" value="CRAL-TRIO lipid binding domain"/>
    <property type="match status" value="1"/>
</dbReference>
<dbReference type="SUPFAM" id="SSF52087">
    <property type="entry name" value="CRAL/TRIO domain"/>
    <property type="match status" value="1"/>
</dbReference>
<dbReference type="CDD" id="cd00170">
    <property type="entry name" value="SEC14"/>
    <property type="match status" value="1"/>
</dbReference>
<dbReference type="InterPro" id="IPR009038">
    <property type="entry name" value="GOLD_dom"/>
</dbReference>
<comment type="caution">
    <text evidence="3">The sequence shown here is derived from an EMBL/GenBank/DDBJ whole genome shotgun (WGS) entry which is preliminary data.</text>
</comment>
<evidence type="ECO:0000313" key="4">
    <source>
        <dbReference type="Proteomes" id="UP001054837"/>
    </source>
</evidence>
<dbReference type="InterPro" id="IPR036598">
    <property type="entry name" value="GOLD_dom_sf"/>
</dbReference>
<dbReference type="PANTHER" id="PTHR23324:SF83">
    <property type="entry name" value="SEC14-LIKE PROTEIN 2"/>
    <property type="match status" value="1"/>
</dbReference>
<feature type="domain" description="GOLD" evidence="2">
    <location>
        <begin position="278"/>
        <end position="384"/>
    </location>
</feature>
<proteinExistence type="predicted"/>
<dbReference type="SMART" id="SM00516">
    <property type="entry name" value="SEC14"/>
    <property type="match status" value="1"/>
</dbReference>
<gene>
    <name evidence="3" type="primary">Sec14l2</name>
    <name evidence="3" type="ORF">CDAR_566461</name>
</gene>
<dbReference type="Gene3D" id="2.60.120.680">
    <property type="entry name" value="GOLD domain"/>
    <property type="match status" value="1"/>
</dbReference>
<dbReference type="InterPro" id="IPR001251">
    <property type="entry name" value="CRAL-TRIO_dom"/>
</dbReference>
<dbReference type="SUPFAM" id="SSF46938">
    <property type="entry name" value="CRAL/TRIO N-terminal domain"/>
    <property type="match status" value="1"/>
</dbReference>
<reference evidence="3 4" key="1">
    <citation type="submission" date="2021-06" db="EMBL/GenBank/DDBJ databases">
        <title>Caerostris darwini draft genome.</title>
        <authorList>
            <person name="Kono N."/>
            <person name="Arakawa K."/>
        </authorList>
    </citation>
    <scope>NUCLEOTIDE SEQUENCE [LARGE SCALE GENOMIC DNA]</scope>
</reference>
<dbReference type="PROSITE" id="PS50191">
    <property type="entry name" value="CRAL_TRIO"/>
    <property type="match status" value="1"/>
</dbReference>
<dbReference type="InterPro" id="IPR036273">
    <property type="entry name" value="CRAL/TRIO_N_dom_sf"/>
</dbReference>
<dbReference type="PANTHER" id="PTHR23324">
    <property type="entry name" value="SEC14 RELATED PROTEIN"/>
    <property type="match status" value="1"/>
</dbReference>